<proteinExistence type="predicted"/>
<evidence type="ECO:0000313" key="1">
    <source>
        <dbReference type="EMBL" id="TPP60980.1"/>
    </source>
</evidence>
<protein>
    <submittedName>
        <fullName evidence="1">Uncharacterized protein</fullName>
    </submittedName>
</protein>
<organism evidence="1 2">
    <name type="scientific">Fasciola gigantica</name>
    <name type="common">Giant liver fluke</name>
    <dbReference type="NCBI Taxonomy" id="46835"/>
    <lineage>
        <taxon>Eukaryota</taxon>
        <taxon>Metazoa</taxon>
        <taxon>Spiralia</taxon>
        <taxon>Lophotrochozoa</taxon>
        <taxon>Platyhelminthes</taxon>
        <taxon>Trematoda</taxon>
        <taxon>Digenea</taxon>
        <taxon>Plagiorchiida</taxon>
        <taxon>Echinostomata</taxon>
        <taxon>Echinostomatoidea</taxon>
        <taxon>Fasciolidae</taxon>
        <taxon>Fasciola</taxon>
    </lineage>
</organism>
<dbReference type="AlphaFoldDB" id="A0A504YT94"/>
<dbReference type="EMBL" id="SUNJ01008739">
    <property type="protein sequence ID" value="TPP60980.1"/>
    <property type="molecule type" value="Genomic_DNA"/>
</dbReference>
<dbReference type="Proteomes" id="UP000316759">
    <property type="component" value="Unassembled WGS sequence"/>
</dbReference>
<evidence type="ECO:0000313" key="2">
    <source>
        <dbReference type="Proteomes" id="UP000316759"/>
    </source>
</evidence>
<accession>A0A504YT94</accession>
<comment type="caution">
    <text evidence="1">The sequence shown here is derived from an EMBL/GenBank/DDBJ whole genome shotgun (WGS) entry which is preliminary data.</text>
</comment>
<keyword evidence="2" id="KW-1185">Reference proteome</keyword>
<reference evidence="1 2" key="1">
    <citation type="submission" date="2019-04" db="EMBL/GenBank/DDBJ databases">
        <title>Annotation for the trematode Fasciola gigantica.</title>
        <authorList>
            <person name="Choi Y.-J."/>
        </authorList>
    </citation>
    <scope>NUCLEOTIDE SEQUENCE [LARGE SCALE GENOMIC DNA]</scope>
    <source>
        <strain evidence="1">Uganda_cow_1</strain>
    </source>
</reference>
<sequence length="132" mass="14943">MQPNSLQSEPKSPVFSTSEGLLTVRLHKVELKPSSVVDAVMPKAPRASSFDSLQMRYTESVKALANNWPHLPGIPLTEAMKARVDMLMCSDVHKAHLVLDQRLRKSKEPLAVASWLDGYYADHLQQILRRFY</sequence>
<name>A0A504YT94_FASGI</name>
<gene>
    <name evidence="1" type="ORF">FGIG_10972</name>
</gene>